<comment type="caution">
    <text evidence="8">The sequence shown here is derived from an EMBL/GenBank/DDBJ whole genome shotgun (WGS) entry which is preliminary data.</text>
</comment>
<gene>
    <name evidence="5" type="primary">truB</name>
    <name evidence="8" type="ORF">A4S15_02075</name>
</gene>
<dbReference type="PANTHER" id="PTHR13767">
    <property type="entry name" value="TRNA-PSEUDOURIDINE SYNTHASE"/>
    <property type="match status" value="1"/>
</dbReference>
<evidence type="ECO:0000256" key="5">
    <source>
        <dbReference type="HAMAP-Rule" id="MF_01080"/>
    </source>
</evidence>
<evidence type="ECO:0000313" key="9">
    <source>
        <dbReference type="Proteomes" id="UP000192872"/>
    </source>
</evidence>
<dbReference type="SUPFAM" id="SSF55120">
    <property type="entry name" value="Pseudouridine synthase"/>
    <property type="match status" value="1"/>
</dbReference>
<organism evidence="8 9">
    <name type="scientific">Candidatus Raskinella chloraquaticus</name>
    <dbReference type="NCBI Taxonomy" id="1951219"/>
    <lineage>
        <taxon>Bacteria</taxon>
        <taxon>Pseudomonadati</taxon>
        <taxon>Pseudomonadota</taxon>
        <taxon>Alphaproteobacteria</taxon>
        <taxon>Hyphomicrobiales</taxon>
        <taxon>Phreatobacteraceae</taxon>
        <taxon>Candidatus Raskinella</taxon>
    </lineage>
</organism>
<evidence type="ECO:0000256" key="4">
    <source>
        <dbReference type="ARBA" id="ARBA00023235"/>
    </source>
</evidence>
<evidence type="ECO:0000256" key="2">
    <source>
        <dbReference type="ARBA" id="ARBA00005642"/>
    </source>
</evidence>
<dbReference type="EMBL" id="LWDL01000031">
    <property type="protein sequence ID" value="OQW49545.1"/>
    <property type="molecule type" value="Genomic_DNA"/>
</dbReference>
<dbReference type="InterPro" id="IPR014780">
    <property type="entry name" value="tRNA_psdUridine_synth_TruB"/>
</dbReference>
<dbReference type="GO" id="GO:0003723">
    <property type="term" value="F:RNA binding"/>
    <property type="evidence" value="ECO:0007669"/>
    <property type="project" value="InterPro"/>
</dbReference>
<dbReference type="Proteomes" id="UP000192872">
    <property type="component" value="Unassembled WGS sequence"/>
</dbReference>
<evidence type="ECO:0000259" key="7">
    <source>
        <dbReference type="Pfam" id="PF16198"/>
    </source>
</evidence>
<dbReference type="GO" id="GO:0160148">
    <property type="term" value="F:tRNA pseudouridine(55) synthase activity"/>
    <property type="evidence" value="ECO:0007669"/>
    <property type="project" value="UniProtKB-EC"/>
</dbReference>
<keyword evidence="4 5" id="KW-0413">Isomerase</keyword>
<sequence length="313" mass="34000">MNAPRRIKRDIDGWIILDKPTGTTSTQAVGAVRWALSARKAGHAGTLDPLATGVLPIALGEATKTVAYVMDGQKRYRFTVTWGQETDTDDSEGKVVRESALRPTREAIMALLPRYTGTIEQVPPQFSAIKIQGERAYDLAREGESVTLVARQVNVYELTLADMPDDDHAVFECECGKGTYVRSLARDIGRDLGCLGHVSTLRRTQVGDFRADEAVSLEAILALREHPEAAAQLRTILHPIAGALADLPHIAIDRHAAERLRRGQAALLRGRDAPIIEGEAYATCHGELIAIGTVEAGMFQPSRVFRSGGIITS</sequence>
<comment type="function">
    <text evidence="5">Responsible for synthesis of pseudouridine from uracil-55 in the psi GC loop of transfer RNAs.</text>
</comment>
<protein>
    <recommendedName>
        <fullName evidence="5">tRNA pseudouridine synthase B</fullName>
        <ecNumber evidence="5">5.4.99.25</ecNumber>
    </recommendedName>
    <alternativeName>
        <fullName evidence="5">tRNA pseudouridine(55) synthase</fullName>
        <shortName evidence="5">Psi55 synthase</shortName>
    </alternativeName>
    <alternativeName>
        <fullName evidence="5">tRNA pseudouridylate synthase</fullName>
    </alternativeName>
    <alternativeName>
        <fullName evidence="5">tRNA-uridine isomerase</fullName>
    </alternativeName>
</protein>
<proteinExistence type="inferred from homology"/>
<keyword evidence="3 5" id="KW-0819">tRNA processing</keyword>
<comment type="catalytic activity">
    <reaction evidence="1 5">
        <text>uridine(55) in tRNA = pseudouridine(55) in tRNA</text>
        <dbReference type="Rhea" id="RHEA:42532"/>
        <dbReference type="Rhea" id="RHEA-COMP:10101"/>
        <dbReference type="Rhea" id="RHEA-COMP:10102"/>
        <dbReference type="ChEBI" id="CHEBI:65314"/>
        <dbReference type="ChEBI" id="CHEBI:65315"/>
        <dbReference type="EC" id="5.4.99.25"/>
    </reaction>
</comment>
<reference evidence="8 9" key="1">
    <citation type="journal article" date="2017" name="Water Res.">
        <title>Comammox in drinking water systems.</title>
        <authorList>
            <person name="Wang Y."/>
            <person name="Ma L."/>
            <person name="Mao Y."/>
            <person name="Jiang X."/>
            <person name="Xia Y."/>
            <person name="Yu K."/>
            <person name="Li B."/>
            <person name="Zhang T."/>
        </authorList>
    </citation>
    <scope>NUCLEOTIDE SEQUENCE [LARGE SCALE GENOMIC DNA]</scope>
    <source>
        <strain evidence="8">SG_bin8</strain>
    </source>
</reference>
<feature type="domain" description="Pseudouridine synthase II N-terminal" evidence="6">
    <location>
        <begin position="33"/>
        <end position="181"/>
    </location>
</feature>
<name>A0A1W9HQ07_9HYPH</name>
<dbReference type="Pfam" id="PF01509">
    <property type="entry name" value="TruB_N"/>
    <property type="match status" value="1"/>
</dbReference>
<dbReference type="HAMAP" id="MF_01080">
    <property type="entry name" value="TruB_bact"/>
    <property type="match status" value="1"/>
</dbReference>
<accession>A0A1W9HQ07</accession>
<evidence type="ECO:0000313" key="8">
    <source>
        <dbReference type="EMBL" id="OQW49545.1"/>
    </source>
</evidence>
<dbReference type="AlphaFoldDB" id="A0A1W9HQ07"/>
<dbReference type="Gene3D" id="3.30.2350.10">
    <property type="entry name" value="Pseudouridine synthase"/>
    <property type="match status" value="1"/>
</dbReference>
<feature type="domain" description="tRNA pseudouridylate synthase B C-terminal" evidence="7">
    <location>
        <begin position="182"/>
        <end position="244"/>
    </location>
</feature>
<dbReference type="Pfam" id="PF16198">
    <property type="entry name" value="TruB_C_2"/>
    <property type="match status" value="1"/>
</dbReference>
<dbReference type="PANTHER" id="PTHR13767:SF2">
    <property type="entry name" value="PSEUDOURIDYLATE SYNTHASE TRUB1"/>
    <property type="match status" value="1"/>
</dbReference>
<comment type="similarity">
    <text evidence="2 5">Belongs to the pseudouridine synthase TruB family. Type 1 subfamily.</text>
</comment>
<dbReference type="InterPro" id="IPR002501">
    <property type="entry name" value="PsdUridine_synth_N"/>
</dbReference>
<feature type="active site" description="Nucleophile" evidence="5">
    <location>
        <position position="48"/>
    </location>
</feature>
<dbReference type="RefSeq" id="WP_376800101.1">
    <property type="nucleotide sequence ID" value="NZ_DBNB01000019.1"/>
</dbReference>
<dbReference type="InterPro" id="IPR020103">
    <property type="entry name" value="PsdUridine_synth_cat_dom_sf"/>
</dbReference>
<dbReference type="GO" id="GO:1990481">
    <property type="term" value="P:mRNA pseudouridine synthesis"/>
    <property type="evidence" value="ECO:0007669"/>
    <property type="project" value="TreeGrafter"/>
</dbReference>
<evidence type="ECO:0000256" key="3">
    <source>
        <dbReference type="ARBA" id="ARBA00022694"/>
    </source>
</evidence>
<dbReference type="STRING" id="1827387.A4S15_02075"/>
<dbReference type="GO" id="GO:0031119">
    <property type="term" value="P:tRNA pseudouridine synthesis"/>
    <property type="evidence" value="ECO:0007669"/>
    <property type="project" value="UniProtKB-UniRule"/>
</dbReference>
<dbReference type="InterPro" id="IPR032819">
    <property type="entry name" value="TruB_C"/>
</dbReference>
<evidence type="ECO:0000259" key="6">
    <source>
        <dbReference type="Pfam" id="PF01509"/>
    </source>
</evidence>
<dbReference type="EC" id="5.4.99.25" evidence="5"/>
<dbReference type="CDD" id="cd02573">
    <property type="entry name" value="PseudoU_synth_EcTruB"/>
    <property type="match status" value="1"/>
</dbReference>
<evidence type="ECO:0000256" key="1">
    <source>
        <dbReference type="ARBA" id="ARBA00000385"/>
    </source>
</evidence>
<dbReference type="NCBIfam" id="TIGR00431">
    <property type="entry name" value="TruB"/>
    <property type="match status" value="1"/>
</dbReference>